<dbReference type="Gene3D" id="3.30.300.20">
    <property type="match status" value="1"/>
</dbReference>
<dbReference type="InterPro" id="IPR005225">
    <property type="entry name" value="Small_GTP-bd"/>
</dbReference>
<dbReference type="InterPro" id="IPR015946">
    <property type="entry name" value="KH_dom-like_a/b"/>
</dbReference>
<evidence type="ECO:0000256" key="10">
    <source>
        <dbReference type="RuleBase" id="RU004481"/>
    </source>
</evidence>
<sequence length="447" mass="49614">MLPHLAIIGRANVGKSTLFNRITRTRSAIVHNTPGVTRDRMYGEVEWNERSFMVIDTGGIDLAGNDNIELQVNEQGELAIREADVIVFVVDGQQGVLPQDQEVVNLVRRSGKPLILAVNKIDAPSHEDRITDFYGLGIACTLPISAEHHVGISELLDRVTEKFGELQAEPDIVSPNSGAIRVAIVGKPNAGKSSIINKLLKSDRCIVSATPGTTRDTVDLPIEFEGDPFVLMDTAGIRRKGKTTKLIEKFSVIMALKALERCDVVVLLIDGAEGVSEQDATIAGYAFDRGRACILAVNKWDLVQERELPEEEIEEKVRMKLKFADFAPMIKVSAKTGFGLPNFFGEVQSVYEQYSRKIPTGKLNDCFQQAIRKNPMSSYRGKFLKLYYATQVRSCPPTFECFMNYPQGVHFSYQRYLTNSLRKAFGFSGTPVRLILSPSHGDEKAAR</sequence>
<keyword evidence="3 8" id="KW-0690">Ribosome biogenesis</keyword>
<dbReference type="PIRSF" id="PIRSF006485">
    <property type="entry name" value="GTP-binding_EngA"/>
    <property type="match status" value="1"/>
</dbReference>
<evidence type="ECO:0000313" key="12">
    <source>
        <dbReference type="EMBL" id="CAI2718008.1"/>
    </source>
</evidence>
<dbReference type="NCBIfam" id="TIGR03594">
    <property type="entry name" value="GTPase_EngA"/>
    <property type="match status" value="1"/>
</dbReference>
<dbReference type="PANTHER" id="PTHR43834:SF6">
    <property type="entry name" value="GTPASE DER"/>
    <property type="match status" value="1"/>
</dbReference>
<evidence type="ECO:0000256" key="5">
    <source>
        <dbReference type="ARBA" id="ARBA00022741"/>
    </source>
</evidence>
<dbReference type="InterPro" id="IPR016484">
    <property type="entry name" value="GTPase_Der"/>
</dbReference>
<accession>A0ABN8VWE5</accession>
<feature type="binding site" evidence="8">
    <location>
        <begin position="119"/>
        <end position="122"/>
    </location>
    <ligand>
        <name>GTP</name>
        <dbReference type="ChEBI" id="CHEBI:37565"/>
        <label>1</label>
    </ligand>
</feature>
<dbReference type="Pfam" id="PF01926">
    <property type="entry name" value="MMR_HSR1"/>
    <property type="match status" value="2"/>
</dbReference>
<dbReference type="Gene3D" id="3.40.50.300">
    <property type="entry name" value="P-loop containing nucleotide triphosphate hydrolases"/>
    <property type="match status" value="2"/>
</dbReference>
<dbReference type="SUPFAM" id="SSF52540">
    <property type="entry name" value="P-loop containing nucleoside triphosphate hydrolases"/>
    <property type="match status" value="2"/>
</dbReference>
<keyword evidence="6 8" id="KW-0342">GTP-binding</keyword>
<reference evidence="12 13" key="1">
    <citation type="submission" date="2022-09" db="EMBL/GenBank/DDBJ databases">
        <authorList>
            <person name="Kop L."/>
        </authorList>
    </citation>
    <scope>NUCLEOTIDE SEQUENCE [LARGE SCALE GENOMIC DNA]</scope>
    <source>
        <strain evidence="12 13">347</strain>
    </source>
</reference>
<feature type="binding site" evidence="8">
    <location>
        <begin position="298"/>
        <end position="301"/>
    </location>
    <ligand>
        <name>GTP</name>
        <dbReference type="ChEBI" id="CHEBI:37565"/>
        <label>2</label>
    </ligand>
</feature>
<evidence type="ECO:0000256" key="6">
    <source>
        <dbReference type="ARBA" id="ARBA00023134"/>
    </source>
</evidence>
<dbReference type="InterPro" id="IPR006073">
    <property type="entry name" value="GTP-bd"/>
</dbReference>
<evidence type="ECO:0000256" key="7">
    <source>
        <dbReference type="ARBA" id="ARBA00032345"/>
    </source>
</evidence>
<evidence type="ECO:0000256" key="1">
    <source>
        <dbReference type="ARBA" id="ARBA00008279"/>
    </source>
</evidence>
<feature type="binding site" evidence="8">
    <location>
        <begin position="56"/>
        <end position="60"/>
    </location>
    <ligand>
        <name>GTP</name>
        <dbReference type="ChEBI" id="CHEBI:37565"/>
        <label>1</label>
    </ligand>
</feature>
<evidence type="ECO:0000256" key="9">
    <source>
        <dbReference type="PROSITE-ProRule" id="PRU01049"/>
    </source>
</evidence>
<dbReference type="PANTHER" id="PTHR43834">
    <property type="entry name" value="GTPASE DER"/>
    <property type="match status" value="1"/>
</dbReference>
<gene>
    <name evidence="8 12" type="primary">der</name>
    <name evidence="12" type="ORF">NSPWAT_1149</name>
</gene>
<dbReference type="PRINTS" id="PR00326">
    <property type="entry name" value="GTP1OBG"/>
</dbReference>
<evidence type="ECO:0000256" key="4">
    <source>
        <dbReference type="ARBA" id="ARBA00022737"/>
    </source>
</evidence>
<dbReference type="InterPro" id="IPR032859">
    <property type="entry name" value="KH_dom-like"/>
</dbReference>
<evidence type="ECO:0000256" key="8">
    <source>
        <dbReference type="HAMAP-Rule" id="MF_00195"/>
    </source>
</evidence>
<dbReference type="EMBL" id="OX336137">
    <property type="protein sequence ID" value="CAI2718008.1"/>
    <property type="molecule type" value="Genomic_DNA"/>
</dbReference>
<feature type="domain" description="EngA-type G" evidence="11">
    <location>
        <begin position="180"/>
        <end position="355"/>
    </location>
</feature>
<dbReference type="NCBIfam" id="TIGR00231">
    <property type="entry name" value="small_GTP"/>
    <property type="match status" value="2"/>
</dbReference>
<dbReference type="Proteomes" id="UP001157733">
    <property type="component" value="Chromosome"/>
</dbReference>
<dbReference type="HAMAP" id="MF_00195">
    <property type="entry name" value="GTPase_Der"/>
    <property type="match status" value="1"/>
</dbReference>
<evidence type="ECO:0000256" key="3">
    <source>
        <dbReference type="ARBA" id="ARBA00022517"/>
    </source>
</evidence>
<dbReference type="InterPro" id="IPR027417">
    <property type="entry name" value="P-loop_NTPase"/>
</dbReference>
<feature type="domain" description="EngA-type G" evidence="11">
    <location>
        <begin position="3"/>
        <end position="167"/>
    </location>
</feature>
<dbReference type="CDD" id="cd01894">
    <property type="entry name" value="EngA1"/>
    <property type="match status" value="1"/>
</dbReference>
<name>A0ABN8VWE5_9BACT</name>
<keyword evidence="13" id="KW-1185">Reference proteome</keyword>
<evidence type="ECO:0000256" key="2">
    <source>
        <dbReference type="ARBA" id="ARBA00020953"/>
    </source>
</evidence>
<dbReference type="RefSeq" id="WP_282010919.1">
    <property type="nucleotide sequence ID" value="NZ_OX336137.1"/>
</dbReference>
<dbReference type="Pfam" id="PF14714">
    <property type="entry name" value="KH_dom-like"/>
    <property type="match status" value="1"/>
</dbReference>
<organism evidence="12 13">
    <name type="scientific">Nitrospina watsonii</name>
    <dbReference type="NCBI Taxonomy" id="1323948"/>
    <lineage>
        <taxon>Bacteria</taxon>
        <taxon>Pseudomonadati</taxon>
        <taxon>Nitrospinota/Tectimicrobiota group</taxon>
        <taxon>Nitrospinota</taxon>
        <taxon>Nitrospinia</taxon>
        <taxon>Nitrospinales</taxon>
        <taxon>Nitrospinaceae</taxon>
        <taxon>Nitrospina</taxon>
    </lineage>
</organism>
<dbReference type="InterPro" id="IPR031166">
    <property type="entry name" value="G_ENGA"/>
</dbReference>
<comment type="similarity">
    <text evidence="1 8 9 10">Belongs to the TRAFAC class TrmE-Era-EngA-EngB-Septin-like GTPase superfamily. EngA (Der) GTPase family.</text>
</comment>
<dbReference type="CDD" id="cd01895">
    <property type="entry name" value="EngA2"/>
    <property type="match status" value="1"/>
</dbReference>
<feature type="binding site" evidence="8">
    <location>
        <begin position="9"/>
        <end position="16"/>
    </location>
    <ligand>
        <name>GTP</name>
        <dbReference type="ChEBI" id="CHEBI:37565"/>
        <label>1</label>
    </ligand>
</feature>
<evidence type="ECO:0000259" key="11">
    <source>
        <dbReference type="PROSITE" id="PS51712"/>
    </source>
</evidence>
<feature type="binding site" evidence="8">
    <location>
        <begin position="186"/>
        <end position="193"/>
    </location>
    <ligand>
        <name>GTP</name>
        <dbReference type="ChEBI" id="CHEBI:37565"/>
        <label>2</label>
    </ligand>
</feature>
<comment type="function">
    <text evidence="8 10">GTPase that plays an essential role in the late steps of ribosome biogenesis.</text>
</comment>
<keyword evidence="5 8" id="KW-0547">Nucleotide-binding</keyword>
<protein>
    <recommendedName>
        <fullName evidence="2 8">GTPase Der</fullName>
    </recommendedName>
    <alternativeName>
        <fullName evidence="7 8">GTP-binding protein EngA</fullName>
    </alternativeName>
</protein>
<dbReference type="PROSITE" id="PS51712">
    <property type="entry name" value="G_ENGA"/>
    <property type="match status" value="2"/>
</dbReference>
<keyword evidence="4 10" id="KW-0677">Repeat</keyword>
<feature type="binding site" evidence="8">
    <location>
        <begin position="233"/>
        <end position="237"/>
    </location>
    <ligand>
        <name>GTP</name>
        <dbReference type="ChEBI" id="CHEBI:37565"/>
        <label>2</label>
    </ligand>
</feature>
<proteinExistence type="inferred from homology"/>
<evidence type="ECO:0000313" key="13">
    <source>
        <dbReference type="Proteomes" id="UP001157733"/>
    </source>
</evidence>
<comment type="subunit">
    <text evidence="8">Associates with the 50S ribosomal subunit.</text>
</comment>